<evidence type="ECO:0000256" key="1">
    <source>
        <dbReference type="SAM" id="MobiDB-lite"/>
    </source>
</evidence>
<evidence type="ECO:0000313" key="3">
    <source>
        <dbReference type="Proteomes" id="UP000233769"/>
    </source>
</evidence>
<accession>A0A2N9AXG8</accession>
<organism evidence="2 3">
    <name type="scientific">Methylorubrum extorquens</name>
    <name type="common">Methylobacterium dichloromethanicum</name>
    <name type="synonym">Methylobacterium extorquens</name>
    <dbReference type="NCBI Taxonomy" id="408"/>
    <lineage>
        <taxon>Bacteria</taxon>
        <taxon>Pseudomonadati</taxon>
        <taxon>Pseudomonadota</taxon>
        <taxon>Alphaproteobacteria</taxon>
        <taxon>Hyphomicrobiales</taxon>
        <taxon>Methylobacteriaceae</taxon>
        <taxon>Methylorubrum</taxon>
    </lineage>
</organism>
<proteinExistence type="predicted"/>
<feature type="region of interest" description="Disordered" evidence="1">
    <location>
        <begin position="1"/>
        <end position="63"/>
    </location>
</feature>
<sequence>MTRTAPKPVARKSDAAKSASWSDYDPYFSPRKAPAGSQGNPTAPALNRSNSPYFPRLPGVSQG</sequence>
<evidence type="ECO:0000313" key="2">
    <source>
        <dbReference type="EMBL" id="SOR31988.1"/>
    </source>
</evidence>
<feature type="compositionally biased region" description="Polar residues" evidence="1">
    <location>
        <begin position="37"/>
        <end position="52"/>
    </location>
</feature>
<dbReference type="AlphaFoldDB" id="A0A2N9AXG8"/>
<dbReference type="Proteomes" id="UP000233769">
    <property type="component" value="Chromosome tk0001"/>
</dbReference>
<protein>
    <submittedName>
        <fullName evidence="2">Uncharacterized protein</fullName>
    </submittedName>
</protein>
<name>A0A2N9AXG8_METEX</name>
<gene>
    <name evidence="2" type="ORF">TK0001_5422</name>
</gene>
<dbReference type="EMBL" id="LT962688">
    <property type="protein sequence ID" value="SOR31988.1"/>
    <property type="molecule type" value="Genomic_DNA"/>
</dbReference>
<reference evidence="3" key="1">
    <citation type="submission" date="2017-10" db="EMBL/GenBank/DDBJ databases">
        <authorList>
            <person name="Regsiter A."/>
            <person name="William W."/>
        </authorList>
    </citation>
    <scope>NUCLEOTIDE SEQUENCE [LARGE SCALE GENOMIC DNA]</scope>
</reference>